<organism evidence="1 2">
    <name type="scientific">Catharanthus roseus</name>
    <name type="common">Madagascar periwinkle</name>
    <name type="synonym">Vinca rosea</name>
    <dbReference type="NCBI Taxonomy" id="4058"/>
    <lineage>
        <taxon>Eukaryota</taxon>
        <taxon>Viridiplantae</taxon>
        <taxon>Streptophyta</taxon>
        <taxon>Embryophyta</taxon>
        <taxon>Tracheophyta</taxon>
        <taxon>Spermatophyta</taxon>
        <taxon>Magnoliopsida</taxon>
        <taxon>eudicotyledons</taxon>
        <taxon>Gunneridae</taxon>
        <taxon>Pentapetalae</taxon>
        <taxon>asterids</taxon>
        <taxon>lamiids</taxon>
        <taxon>Gentianales</taxon>
        <taxon>Apocynaceae</taxon>
        <taxon>Rauvolfioideae</taxon>
        <taxon>Vinceae</taxon>
        <taxon>Catharanthinae</taxon>
        <taxon>Catharanthus</taxon>
    </lineage>
</organism>
<proteinExistence type="predicted"/>
<sequence length="193" mass="22165">MPFKYLGIPLLEVYLKVPDYAPLLDRVTKTLVTWARRNLSYVGRLEVIFSVVQVFYKSRQQSWIGSPVYAGDSFGATATPRLFGMFMGRKTDFGASGYTISTSNDGLYGTLQLKRIIHWAEADLFQVSLVQLRPTEVPVFMWLAVLGRILMMDKLLFLKMDTFCGLYKQQEESISHLFFACVFTTDIWKSIRD</sequence>
<protein>
    <submittedName>
        <fullName evidence="1">Uncharacterized protein</fullName>
    </submittedName>
</protein>
<reference evidence="2" key="1">
    <citation type="journal article" date="2023" name="Nat. Plants">
        <title>Single-cell RNA sequencing provides a high-resolution roadmap for understanding the multicellular compartmentation of specialized metabolism.</title>
        <authorList>
            <person name="Sun S."/>
            <person name="Shen X."/>
            <person name="Li Y."/>
            <person name="Li Y."/>
            <person name="Wang S."/>
            <person name="Li R."/>
            <person name="Zhang H."/>
            <person name="Shen G."/>
            <person name="Guo B."/>
            <person name="Wei J."/>
            <person name="Xu J."/>
            <person name="St-Pierre B."/>
            <person name="Chen S."/>
            <person name="Sun C."/>
        </authorList>
    </citation>
    <scope>NUCLEOTIDE SEQUENCE [LARGE SCALE GENOMIC DNA]</scope>
</reference>
<keyword evidence="2" id="KW-1185">Reference proteome</keyword>
<accession>A0ACC0ATA4</accession>
<evidence type="ECO:0000313" key="1">
    <source>
        <dbReference type="EMBL" id="KAI5663212.1"/>
    </source>
</evidence>
<dbReference type="Proteomes" id="UP001060085">
    <property type="component" value="Linkage Group LG05"/>
</dbReference>
<evidence type="ECO:0000313" key="2">
    <source>
        <dbReference type="Proteomes" id="UP001060085"/>
    </source>
</evidence>
<gene>
    <name evidence="1" type="ORF">M9H77_22535</name>
</gene>
<dbReference type="EMBL" id="CM044705">
    <property type="protein sequence ID" value="KAI5663212.1"/>
    <property type="molecule type" value="Genomic_DNA"/>
</dbReference>
<name>A0ACC0ATA4_CATRO</name>
<comment type="caution">
    <text evidence="1">The sequence shown here is derived from an EMBL/GenBank/DDBJ whole genome shotgun (WGS) entry which is preliminary data.</text>
</comment>